<comment type="caution">
    <text evidence="5">The sequence shown here is derived from an EMBL/GenBank/DDBJ whole genome shotgun (WGS) entry which is preliminary data.</text>
</comment>
<dbReference type="Pfam" id="PF03489">
    <property type="entry name" value="SapB_2"/>
    <property type="match status" value="1"/>
</dbReference>
<evidence type="ECO:0000259" key="4">
    <source>
        <dbReference type="PROSITE" id="PS50015"/>
    </source>
</evidence>
<accession>A0ABR0S9K0</accession>
<keyword evidence="2" id="KW-0325">Glycoprotein</keyword>
<dbReference type="Gene3D" id="1.10.225.10">
    <property type="entry name" value="Saposin-like"/>
    <property type="match status" value="1"/>
</dbReference>
<dbReference type="InterPro" id="IPR011001">
    <property type="entry name" value="Saposin-like"/>
</dbReference>
<dbReference type="SUPFAM" id="SSF47862">
    <property type="entry name" value="Saposin"/>
    <property type="match status" value="1"/>
</dbReference>
<protein>
    <submittedName>
        <fullName evidence="5">Prosaposin</fullName>
    </submittedName>
</protein>
<organism evidence="5 6">
    <name type="scientific">Cladobotryum mycophilum</name>
    <dbReference type="NCBI Taxonomy" id="491253"/>
    <lineage>
        <taxon>Eukaryota</taxon>
        <taxon>Fungi</taxon>
        <taxon>Dikarya</taxon>
        <taxon>Ascomycota</taxon>
        <taxon>Pezizomycotina</taxon>
        <taxon>Sordariomycetes</taxon>
        <taxon>Hypocreomycetidae</taxon>
        <taxon>Hypocreales</taxon>
        <taxon>Hypocreaceae</taxon>
        <taxon>Cladobotryum</taxon>
    </lineage>
</organism>
<evidence type="ECO:0000313" key="6">
    <source>
        <dbReference type="Proteomes" id="UP001338125"/>
    </source>
</evidence>
<sequence length="102" mass="10981">MKSTILLTLAAAVLAQSSSLARRDIECVLCKRIVEMVDGDIGANRTEEAIIQSLSTTCTLVPKGDRSKCDTFLEQYANELIHILVEEGDPSLACTLLGVCVP</sequence>
<dbReference type="InterPro" id="IPR008139">
    <property type="entry name" value="SaposinB_dom"/>
</dbReference>
<keyword evidence="1" id="KW-1015">Disulfide bond</keyword>
<reference evidence="5 6" key="1">
    <citation type="submission" date="2024-01" db="EMBL/GenBank/DDBJ databases">
        <title>Complete genome of Cladobotryum mycophilum ATHUM6906.</title>
        <authorList>
            <person name="Christinaki A.C."/>
            <person name="Myridakis A.I."/>
            <person name="Kouvelis V.N."/>
        </authorList>
    </citation>
    <scope>NUCLEOTIDE SEQUENCE [LARGE SCALE GENOMIC DNA]</scope>
    <source>
        <strain evidence="5 6">ATHUM6906</strain>
    </source>
</reference>
<dbReference type="InterPro" id="IPR008138">
    <property type="entry name" value="SapB_2"/>
</dbReference>
<keyword evidence="6" id="KW-1185">Reference proteome</keyword>
<feature type="domain" description="Saposin B-type" evidence="4">
    <location>
        <begin position="23"/>
        <end position="102"/>
    </location>
</feature>
<dbReference type="PRINTS" id="PR01797">
    <property type="entry name" value="SAPOSIN"/>
</dbReference>
<dbReference type="InterPro" id="IPR007856">
    <property type="entry name" value="SapB_1"/>
</dbReference>
<dbReference type="PANTHER" id="PTHR11480">
    <property type="entry name" value="SAPOSIN-RELATED"/>
    <property type="match status" value="1"/>
</dbReference>
<evidence type="ECO:0000256" key="1">
    <source>
        <dbReference type="ARBA" id="ARBA00023157"/>
    </source>
</evidence>
<dbReference type="Proteomes" id="UP001338125">
    <property type="component" value="Unassembled WGS sequence"/>
</dbReference>
<keyword evidence="3" id="KW-0732">Signal</keyword>
<evidence type="ECO:0000313" key="5">
    <source>
        <dbReference type="EMBL" id="KAK5988842.1"/>
    </source>
</evidence>
<evidence type="ECO:0000256" key="2">
    <source>
        <dbReference type="ARBA" id="ARBA00023180"/>
    </source>
</evidence>
<dbReference type="InterPro" id="IPR008373">
    <property type="entry name" value="Saposin"/>
</dbReference>
<dbReference type="Pfam" id="PF05184">
    <property type="entry name" value="SapB_1"/>
    <property type="match status" value="1"/>
</dbReference>
<gene>
    <name evidence="5" type="ORF">PT974_10338</name>
</gene>
<feature type="chain" id="PRO_5046068143" evidence="3">
    <location>
        <begin position="16"/>
        <end position="102"/>
    </location>
</feature>
<evidence type="ECO:0000256" key="3">
    <source>
        <dbReference type="SAM" id="SignalP"/>
    </source>
</evidence>
<name>A0ABR0S9K0_9HYPO</name>
<proteinExistence type="predicted"/>
<dbReference type="PROSITE" id="PS50015">
    <property type="entry name" value="SAP_B"/>
    <property type="match status" value="1"/>
</dbReference>
<feature type="signal peptide" evidence="3">
    <location>
        <begin position="1"/>
        <end position="15"/>
    </location>
</feature>
<dbReference type="SMART" id="SM00741">
    <property type="entry name" value="SapB"/>
    <property type="match status" value="1"/>
</dbReference>
<dbReference type="InterPro" id="IPR051428">
    <property type="entry name" value="Sphingo_Act-Surfact_Prot"/>
</dbReference>
<dbReference type="EMBL" id="JAVFKD010000015">
    <property type="protein sequence ID" value="KAK5988842.1"/>
    <property type="molecule type" value="Genomic_DNA"/>
</dbReference>